<dbReference type="SUPFAM" id="SSF58069">
    <property type="entry name" value="Virus ectodomain"/>
    <property type="match status" value="1"/>
</dbReference>
<keyword evidence="2" id="KW-1185">Reference proteome</keyword>
<dbReference type="Pfam" id="PF00429">
    <property type="entry name" value="TLV_coat"/>
    <property type="match status" value="1"/>
</dbReference>
<proteinExistence type="predicted"/>
<name>A0A674JR82_9SAUR</name>
<dbReference type="InParanoid" id="A0A674JR82"/>
<protein>
    <submittedName>
        <fullName evidence="1">Uncharacterized protein</fullName>
    </submittedName>
</protein>
<organism evidence="1 2">
    <name type="scientific">Terrapene triunguis</name>
    <name type="common">Three-toed box turtle</name>
    <dbReference type="NCBI Taxonomy" id="2587831"/>
    <lineage>
        <taxon>Eukaryota</taxon>
        <taxon>Metazoa</taxon>
        <taxon>Chordata</taxon>
        <taxon>Craniata</taxon>
        <taxon>Vertebrata</taxon>
        <taxon>Euteleostomi</taxon>
        <taxon>Archelosauria</taxon>
        <taxon>Testudinata</taxon>
        <taxon>Testudines</taxon>
        <taxon>Cryptodira</taxon>
        <taxon>Durocryptodira</taxon>
        <taxon>Testudinoidea</taxon>
        <taxon>Emydidae</taxon>
        <taxon>Terrapene</taxon>
    </lineage>
</organism>
<evidence type="ECO:0000313" key="1">
    <source>
        <dbReference type="Ensembl" id="ENSTMTP00000024311.1"/>
    </source>
</evidence>
<dbReference type="InterPro" id="IPR018154">
    <property type="entry name" value="TLV/ENV_coat_polyprotein"/>
</dbReference>
<accession>A0A674JR82</accession>
<dbReference type="PANTHER" id="PTHR10424">
    <property type="entry name" value="VIRAL ENVELOPE PROTEIN"/>
    <property type="match status" value="1"/>
</dbReference>
<reference evidence="1" key="2">
    <citation type="submission" date="2025-09" db="UniProtKB">
        <authorList>
            <consortium name="Ensembl"/>
        </authorList>
    </citation>
    <scope>IDENTIFICATION</scope>
</reference>
<dbReference type="Proteomes" id="UP000472274">
    <property type="component" value="Unplaced"/>
</dbReference>
<dbReference type="GeneTree" id="ENSGT00940000165291"/>
<evidence type="ECO:0000313" key="2">
    <source>
        <dbReference type="Proteomes" id="UP000472274"/>
    </source>
</evidence>
<dbReference type="Gene3D" id="1.10.287.210">
    <property type="match status" value="1"/>
</dbReference>
<dbReference type="Ensembl" id="ENSTMTT00000025166.1">
    <property type="protein sequence ID" value="ENSTMTP00000024311.1"/>
    <property type="gene ID" value="ENSTMTG00000017720.1"/>
</dbReference>
<sequence>MHGEQHFLYEGHRLIEHYVVNCTLEYSLPNHTMCLCSTNASATKFSLLPSWTGWYMTNINALSKAFPTFFGVYWVCGHKAYLALPSSWSGSCYLAWLEPPVVYRAHLPRGKIRNVRGAEEDVKESRPLTWRALNDWTGACAGFVFACGGATWRIGEGVMRLQGVLEVMANTTADALVDLAAEQRKLRQMVLQNCLALDILLASQGGTCALIGQECCVSVPDVYNATWERANHFIQVAKDHGGERVESWWSNLFNWIPDIVGWLHNVLRSTLVIICGLPALYVMVKVGCWMGTKLCSVQK</sequence>
<dbReference type="AlphaFoldDB" id="A0A674JR82"/>
<reference evidence="1" key="1">
    <citation type="submission" date="2025-08" db="UniProtKB">
        <authorList>
            <consortium name="Ensembl"/>
        </authorList>
    </citation>
    <scope>IDENTIFICATION</scope>
</reference>